<accession>A0ABS6NM06</accession>
<organism evidence="1 2">
    <name type="scientific">Advenella alkanexedens</name>
    <dbReference type="NCBI Taxonomy" id="1481665"/>
    <lineage>
        <taxon>Bacteria</taxon>
        <taxon>Pseudomonadati</taxon>
        <taxon>Pseudomonadota</taxon>
        <taxon>Betaproteobacteria</taxon>
        <taxon>Burkholderiales</taxon>
        <taxon>Alcaligenaceae</taxon>
    </lineage>
</organism>
<name>A0ABS6NM06_9BURK</name>
<comment type="caution">
    <text evidence="1">The sequence shown here is derived from an EMBL/GenBank/DDBJ whole genome shotgun (WGS) entry which is preliminary data.</text>
</comment>
<sequence>MPQLIYHLDEIARKQQRGILYITFGPYIEPLTPSFFLDDENSEWYWEDYQARKMIINWLDNNNYQWHECGHINWRNGWQRYGYDGRIYLDTPYDVENEKYMLLQEYLENPDGSMKYPDVHFCYLPLETALKLQRSPDEE</sequence>
<keyword evidence="2" id="KW-1185">Reference proteome</keyword>
<gene>
    <name evidence="1" type="ORF">KU392_03940</name>
</gene>
<dbReference type="EMBL" id="JAHSPR010000002">
    <property type="protein sequence ID" value="MBV4396409.1"/>
    <property type="molecule type" value="Genomic_DNA"/>
</dbReference>
<dbReference type="Proteomes" id="UP000722165">
    <property type="component" value="Unassembled WGS sequence"/>
</dbReference>
<evidence type="ECO:0000313" key="1">
    <source>
        <dbReference type="EMBL" id="MBV4396409.1"/>
    </source>
</evidence>
<proteinExistence type="predicted"/>
<dbReference type="RefSeq" id="WP_217734619.1">
    <property type="nucleotide sequence ID" value="NZ_JAHSPR010000002.1"/>
</dbReference>
<reference evidence="1 2" key="1">
    <citation type="submission" date="2021-06" db="EMBL/GenBank/DDBJ databases">
        <authorList>
            <person name="Lu T."/>
            <person name="Wang Q."/>
            <person name="Han X."/>
        </authorList>
    </citation>
    <scope>NUCLEOTIDE SEQUENCE [LARGE SCALE GENOMIC DNA]</scope>
    <source>
        <strain evidence="1 2">LAM0050</strain>
    </source>
</reference>
<protein>
    <submittedName>
        <fullName evidence="1">Uncharacterized protein</fullName>
    </submittedName>
</protein>
<evidence type="ECO:0000313" key="2">
    <source>
        <dbReference type="Proteomes" id="UP000722165"/>
    </source>
</evidence>